<accession>A0A1G6NPU4</accession>
<dbReference type="EMBL" id="FMYW01000015">
    <property type="protein sequence ID" value="SDC69769.1"/>
    <property type="molecule type" value="Genomic_DNA"/>
</dbReference>
<reference evidence="2" key="1">
    <citation type="submission" date="2016-10" db="EMBL/GenBank/DDBJ databases">
        <authorList>
            <person name="Varghese N."/>
            <person name="Submissions S."/>
        </authorList>
    </citation>
    <scope>NUCLEOTIDE SEQUENCE [LARGE SCALE GENOMIC DNA]</scope>
    <source>
        <strain evidence="2">DSM 11005</strain>
    </source>
</reference>
<dbReference type="RefSeq" id="WP_093730994.1">
    <property type="nucleotide sequence ID" value="NZ_FMYW01000015.1"/>
</dbReference>
<evidence type="ECO:0000313" key="1">
    <source>
        <dbReference type="EMBL" id="SDC69769.1"/>
    </source>
</evidence>
<dbReference type="Proteomes" id="UP000198943">
    <property type="component" value="Unassembled WGS sequence"/>
</dbReference>
<proteinExistence type="predicted"/>
<organism evidence="1 2">
    <name type="scientific">Succiniclasticum ruminis</name>
    <dbReference type="NCBI Taxonomy" id="40841"/>
    <lineage>
        <taxon>Bacteria</taxon>
        <taxon>Bacillati</taxon>
        <taxon>Bacillota</taxon>
        <taxon>Negativicutes</taxon>
        <taxon>Acidaminococcales</taxon>
        <taxon>Acidaminococcaceae</taxon>
        <taxon>Succiniclasticum</taxon>
    </lineage>
</organism>
<gene>
    <name evidence="1" type="ORF">SAMN04487864_11536</name>
</gene>
<evidence type="ECO:0000313" key="2">
    <source>
        <dbReference type="Proteomes" id="UP000198943"/>
    </source>
</evidence>
<dbReference type="AlphaFoldDB" id="A0A1G6NPU4"/>
<name>A0A1G6NPU4_9FIRM</name>
<keyword evidence="2" id="KW-1185">Reference proteome</keyword>
<protein>
    <recommendedName>
        <fullName evidence="3">Phage major capsid protein E</fullName>
    </recommendedName>
</protein>
<sequence>MADVTRNLGPSNSQSSYGEAIGHAEDYDKIIKNIDPNMTLFLNLFGKLDNATQLQFIWTTEGLRPPQVNAHLEKFDYTFEKVNGIRHLQNFQQHVYKSGYITDAQIKAGKIYTPDELPRQKFNVSQQLARDIELALAKNDVARAENGSTPAMTGGVRYFMNTEKQACTIATTGVVTTITSPSDTTAVNHGLHTGDFVFFVAGTMPSEIKEDLVYYIAEIENAPTTFQLYNTMEGAIKGIAADKVTLASAATTSNAMYIVKNNVRDLGGNNDFTLDDINIVLEMAAKRGGSPTEAFMSSPKMRRFNSLVNALATTNRKSGDKKMDMVTTTYISTAGVINARVHPMYDDNCIDILDPQYWHRKDFDPVHPVKDLPKTGTYDTFGLEGWIGLQADQPLSSASIIGIKR</sequence>
<dbReference type="Pfam" id="PF17236">
    <property type="entry name" value="SU10_MCP"/>
    <property type="match status" value="1"/>
</dbReference>
<dbReference type="OrthoDB" id="1685027at2"/>
<evidence type="ECO:0008006" key="3">
    <source>
        <dbReference type="Google" id="ProtNLM"/>
    </source>
</evidence>
<dbReference type="InterPro" id="IPR035198">
    <property type="entry name" value="SU10_MCP"/>
</dbReference>